<dbReference type="GO" id="GO:0005763">
    <property type="term" value="C:mitochondrial small ribosomal subunit"/>
    <property type="evidence" value="ECO:0007669"/>
    <property type="project" value="TreeGrafter"/>
</dbReference>
<feature type="compositionally biased region" description="Basic and acidic residues" evidence="2">
    <location>
        <begin position="1"/>
        <end position="12"/>
    </location>
</feature>
<evidence type="ECO:0000256" key="3">
    <source>
        <dbReference type="SAM" id="Phobius"/>
    </source>
</evidence>
<evidence type="ECO:0000313" key="5">
    <source>
        <dbReference type="Proteomes" id="UP001327560"/>
    </source>
</evidence>
<gene>
    <name evidence="4" type="ORF">Cni_G13528</name>
</gene>
<organism evidence="4 5">
    <name type="scientific">Canna indica</name>
    <name type="common">Indian-shot</name>
    <dbReference type="NCBI Taxonomy" id="4628"/>
    <lineage>
        <taxon>Eukaryota</taxon>
        <taxon>Viridiplantae</taxon>
        <taxon>Streptophyta</taxon>
        <taxon>Embryophyta</taxon>
        <taxon>Tracheophyta</taxon>
        <taxon>Spermatophyta</taxon>
        <taxon>Magnoliopsida</taxon>
        <taxon>Liliopsida</taxon>
        <taxon>Zingiberales</taxon>
        <taxon>Cannaceae</taxon>
        <taxon>Canna</taxon>
    </lineage>
</organism>
<feature type="region of interest" description="Disordered" evidence="2">
    <location>
        <begin position="1"/>
        <end position="29"/>
    </location>
</feature>
<dbReference type="InterPro" id="IPR005706">
    <property type="entry name" value="Ribosomal_uS2_bac/mit/plastid"/>
</dbReference>
<keyword evidence="3" id="KW-0472">Membrane</keyword>
<dbReference type="GO" id="GO:0003735">
    <property type="term" value="F:structural constituent of ribosome"/>
    <property type="evidence" value="ECO:0007669"/>
    <property type="project" value="InterPro"/>
</dbReference>
<dbReference type="Proteomes" id="UP001327560">
    <property type="component" value="Chromosome 4"/>
</dbReference>
<evidence type="ECO:0000256" key="2">
    <source>
        <dbReference type="SAM" id="MobiDB-lite"/>
    </source>
</evidence>
<dbReference type="AlphaFoldDB" id="A0AAQ3Q9X3"/>
<dbReference type="Gene3D" id="3.40.50.10490">
    <property type="entry name" value="Glucose-6-phosphate isomerase like protein, domain 1"/>
    <property type="match status" value="1"/>
</dbReference>
<dbReference type="CDD" id="cd01425">
    <property type="entry name" value="RPS2"/>
    <property type="match status" value="1"/>
</dbReference>
<dbReference type="InterPro" id="IPR001865">
    <property type="entry name" value="Ribosomal_uS2"/>
</dbReference>
<keyword evidence="5" id="KW-1185">Reference proteome</keyword>
<keyword evidence="4" id="KW-0687">Ribonucleoprotein</keyword>
<dbReference type="EMBL" id="CP136893">
    <property type="protein sequence ID" value="WOL04806.1"/>
    <property type="molecule type" value="Genomic_DNA"/>
</dbReference>
<dbReference type="PANTHER" id="PTHR12534">
    <property type="entry name" value="30S RIBOSOMAL PROTEIN S2 PROKARYOTIC AND ORGANELLAR"/>
    <property type="match status" value="1"/>
</dbReference>
<keyword evidence="3" id="KW-0812">Transmembrane</keyword>
<evidence type="ECO:0000313" key="4">
    <source>
        <dbReference type="EMBL" id="WOL04806.1"/>
    </source>
</evidence>
<reference evidence="4 5" key="1">
    <citation type="submission" date="2023-10" db="EMBL/GenBank/DDBJ databases">
        <title>Chromosome-scale genome assembly provides insights into flower coloration mechanisms of Canna indica.</title>
        <authorList>
            <person name="Li C."/>
        </authorList>
    </citation>
    <scope>NUCLEOTIDE SEQUENCE [LARGE SCALE GENOMIC DNA]</scope>
    <source>
        <tissue evidence="4">Flower</tissue>
    </source>
</reference>
<dbReference type="PANTHER" id="PTHR12534:SF1">
    <property type="entry name" value="SMALL RIBOSOMAL SUBUNIT PROTEIN US2M"/>
    <property type="match status" value="1"/>
</dbReference>
<dbReference type="SUPFAM" id="SSF52313">
    <property type="entry name" value="Ribosomal protein S2"/>
    <property type="match status" value="1"/>
</dbReference>
<dbReference type="Pfam" id="PF00318">
    <property type="entry name" value="Ribosomal_S2"/>
    <property type="match status" value="1"/>
</dbReference>
<evidence type="ECO:0000256" key="1">
    <source>
        <dbReference type="ARBA" id="ARBA00006242"/>
    </source>
</evidence>
<keyword evidence="3" id="KW-1133">Transmembrane helix</keyword>
<dbReference type="InterPro" id="IPR023591">
    <property type="entry name" value="Ribosomal_uS2_flav_dom_sf"/>
</dbReference>
<comment type="similarity">
    <text evidence="1">Belongs to the universal ribosomal protein uS2 family.</text>
</comment>
<name>A0AAQ3Q9X3_9LILI</name>
<protein>
    <submittedName>
        <fullName evidence="4">Ribosomal protein S2, mitochondrial</fullName>
    </submittedName>
</protein>
<dbReference type="GO" id="GO:0006412">
    <property type="term" value="P:translation"/>
    <property type="evidence" value="ECO:0007669"/>
    <property type="project" value="InterPro"/>
</dbReference>
<keyword evidence="4" id="KW-0689">Ribosomal protein</keyword>
<feature type="transmembrane region" description="Helical" evidence="3">
    <location>
        <begin position="527"/>
        <end position="547"/>
    </location>
</feature>
<sequence length="592" mass="66538">MEVAPHDVKELPQTKPFVADKTHHHPNVKTPSIHIHEMSAPQRKANGKQVFSDHDPSSQLRNWFDSQGPSVERRYPNLPPIQLLRTNAHIGRRAAAHHFKVYIFGSRNGIAILDSDKTLICLRNAWHFMGSPLRKKGHSLLKKTNPLVDEIMEEMASCINDSQWRIGAFLTNSCSSPKKFRSRKKKINLGSNQQPDCVLILYADRKSSVILEADRSQIPIASLVDSTIPSGSYKRITYPIPANAPIQFFFSGILQFLIPDDLIKSVSSFGGESTSTNEVEGPVEQNAQLSANANVVVPEPTALERVRAEHAQLENELIAHIRNLENQIAHRLPPQLNPAFKGISWKVLGIVRDLSDHGESNVYREFLSHFTDEDFRRSLVSVRGCGYLLSKQSSARMRLISEGLPLRAALVNPTNSVLLMEDSGEGVVDRAALKSLRRRSDLSGGWRLTVSVLSPFPALNLAKTTQDGHTCHPDTTLASLQKQAPYLERRDFRLRDYALCLSLNKTGKSPHSRRRLQEIRLGSRPGYLLESLSVVLILIPTLCVALIRKKRMRASTGLTTPYWKKWSIPFDSSEFIEISNLYGPPLERFKKE</sequence>
<accession>A0AAQ3Q9X3</accession>
<proteinExistence type="inferred from homology"/>